<keyword evidence="10 11" id="KW-0998">Cell outer membrane</keyword>
<protein>
    <recommendedName>
        <fullName evidence="12">TonB-dependent receptor plug domain-containing protein</fullName>
    </recommendedName>
</protein>
<name>A0A139SIC2_9BACT</name>
<dbReference type="InterPro" id="IPR039426">
    <property type="entry name" value="TonB-dep_rcpt-like"/>
</dbReference>
<keyword evidence="2 11" id="KW-0813">Transport</keyword>
<dbReference type="InterPro" id="IPR012910">
    <property type="entry name" value="Plug_dom"/>
</dbReference>
<evidence type="ECO:0000256" key="11">
    <source>
        <dbReference type="PROSITE-ProRule" id="PRU01360"/>
    </source>
</evidence>
<dbReference type="Proteomes" id="UP000071392">
    <property type="component" value="Unassembled WGS sequence"/>
</dbReference>
<evidence type="ECO:0000313" key="13">
    <source>
        <dbReference type="EMBL" id="KXU34299.1"/>
    </source>
</evidence>
<dbReference type="Pfam" id="PF07715">
    <property type="entry name" value="Plug"/>
    <property type="match status" value="1"/>
</dbReference>
<dbReference type="PANTHER" id="PTHR32552:SF68">
    <property type="entry name" value="FERRICHROME OUTER MEMBRANE TRANSPORTER_PHAGE RECEPTOR"/>
    <property type="match status" value="1"/>
</dbReference>
<gene>
    <name evidence="13" type="ORF">AXK12_07415</name>
</gene>
<evidence type="ECO:0000313" key="14">
    <source>
        <dbReference type="Proteomes" id="UP000071392"/>
    </source>
</evidence>
<dbReference type="InterPro" id="IPR036942">
    <property type="entry name" value="Beta-barrel_TonB_sf"/>
</dbReference>
<comment type="subcellular location">
    <subcellularLocation>
        <location evidence="1 11">Cell outer membrane</location>
        <topology evidence="1 11">Multi-pass membrane protein</topology>
    </subcellularLocation>
</comment>
<evidence type="ECO:0000256" key="5">
    <source>
        <dbReference type="ARBA" id="ARBA00022692"/>
    </source>
</evidence>
<keyword evidence="14" id="KW-1185">Reference proteome</keyword>
<evidence type="ECO:0000256" key="9">
    <source>
        <dbReference type="ARBA" id="ARBA00023136"/>
    </source>
</evidence>
<dbReference type="SUPFAM" id="SSF56935">
    <property type="entry name" value="Porins"/>
    <property type="match status" value="1"/>
</dbReference>
<evidence type="ECO:0000256" key="8">
    <source>
        <dbReference type="ARBA" id="ARBA00023065"/>
    </source>
</evidence>
<dbReference type="PROSITE" id="PS52016">
    <property type="entry name" value="TONB_DEPENDENT_REC_3"/>
    <property type="match status" value="1"/>
</dbReference>
<evidence type="ECO:0000256" key="7">
    <source>
        <dbReference type="ARBA" id="ARBA00023004"/>
    </source>
</evidence>
<keyword evidence="6" id="KW-0732">Signal</keyword>
<evidence type="ECO:0000256" key="2">
    <source>
        <dbReference type="ARBA" id="ARBA00022448"/>
    </source>
</evidence>
<evidence type="ECO:0000256" key="1">
    <source>
        <dbReference type="ARBA" id="ARBA00004571"/>
    </source>
</evidence>
<dbReference type="Gene3D" id="2.170.130.10">
    <property type="entry name" value="TonB-dependent receptor, plug domain"/>
    <property type="match status" value="1"/>
</dbReference>
<evidence type="ECO:0000259" key="12">
    <source>
        <dbReference type="Pfam" id="PF07715"/>
    </source>
</evidence>
<feature type="domain" description="TonB-dependent receptor plug" evidence="12">
    <location>
        <begin position="73"/>
        <end position="168"/>
    </location>
</feature>
<keyword evidence="5 11" id="KW-0812">Transmembrane</keyword>
<sequence length="767" mass="84346">MKPSLIAAAFGLCSCVFRLTPELVAQSRPYTADQAQQADDEMVVLPTFTIESDTVDRYRAADALSSARVRTQLIETPSSISVIPRVFLEDVVPVRLYEAAKYIAGVQDARGNTFQDRVTIRGFESAGRLVNNFSDTGAHNIDESLIERVEISKGPNAILSPGGNPGGTINIVTKAPEFTAKHSITALVGQYDAQKVSIDTTAPLPDSDRFAYRVIAAYQDTRRYVSSEAKLRTKVIAPQFTWKISPTSELITRYDYLETITFREQFMIIDPEAVGTKAPAPAPGFNWRGTNGAPGWSNLAYQKHSFSLEFNTSFNQYLTMRLAGRFQRARETSEQAAIVVPGLADRYNPYTGIQTPNQTWGLVDPNLDHDEVLNPYVPTDSPYYDPTNIEVRATRNLGSYTNTYSLQNDWVLSVEVPYAKLQTVAGFAWANDKGVGLAGEGALAPLNLFDLASYDPNPTWGSALIADNESKATNWQLYLNQRVTFWEDRIALTGGVLRYDTDGKGRDKLVGGPWNGLAEAKDLFLGSVLVRITPSASVYYSHSTNATPTVVDSVPTWREGKQQEWGAKMEFFNRRLGVNIAYFEIRQTNVVTGNPEYYAGDLTQPPEILTDYGNHGTEFEVTGALTRNLSVVGSVTDLKMRDPRGRRVRSIADRLAGLMLNYHFDEGALKGLSLKLGGNYVGGRAGDLPSGEFTQLGVVRQTSFFVPSQTLLNAGASYEWGGFGVRLIVNNLADKKNYFSGAGGRFSGTGLFTATGRNIRGAFTVKF</sequence>
<dbReference type="InterPro" id="IPR037066">
    <property type="entry name" value="Plug_dom_sf"/>
</dbReference>
<dbReference type="EMBL" id="LSZP01000059">
    <property type="protein sequence ID" value="KXU34299.1"/>
    <property type="molecule type" value="Genomic_DNA"/>
</dbReference>
<comment type="similarity">
    <text evidence="11">Belongs to the TonB-dependent receptor family.</text>
</comment>
<keyword evidence="7" id="KW-0408">Iron</keyword>
<dbReference type="AlphaFoldDB" id="A0A139SIC2"/>
<dbReference type="Gene3D" id="2.40.170.20">
    <property type="entry name" value="TonB-dependent receptor, beta-barrel domain"/>
    <property type="match status" value="1"/>
</dbReference>
<dbReference type="PANTHER" id="PTHR32552">
    <property type="entry name" value="FERRICHROME IRON RECEPTOR-RELATED"/>
    <property type="match status" value="1"/>
</dbReference>
<evidence type="ECO:0000256" key="3">
    <source>
        <dbReference type="ARBA" id="ARBA00022452"/>
    </source>
</evidence>
<keyword evidence="3 11" id="KW-1134">Transmembrane beta strand</keyword>
<dbReference type="OrthoDB" id="9775095at2"/>
<evidence type="ECO:0000256" key="6">
    <source>
        <dbReference type="ARBA" id="ARBA00022729"/>
    </source>
</evidence>
<comment type="caution">
    <text evidence="13">The sequence shown here is derived from an EMBL/GenBank/DDBJ whole genome shotgun (WGS) entry which is preliminary data.</text>
</comment>
<keyword evidence="4" id="KW-0410">Iron transport</keyword>
<reference evidence="13 14" key="1">
    <citation type="submission" date="2016-02" db="EMBL/GenBank/DDBJ databases">
        <authorList>
            <person name="Wen L."/>
            <person name="He K."/>
            <person name="Yang H."/>
        </authorList>
    </citation>
    <scope>NUCLEOTIDE SEQUENCE [LARGE SCALE GENOMIC DNA]</scope>
    <source>
        <strain evidence="13 14">CV41</strain>
    </source>
</reference>
<proteinExistence type="inferred from homology"/>
<accession>A0A139SIC2</accession>
<dbReference type="STRING" id="1548208.AXK12_07415"/>
<dbReference type="PROSITE" id="PS51257">
    <property type="entry name" value="PROKAR_LIPOPROTEIN"/>
    <property type="match status" value="1"/>
</dbReference>
<dbReference type="RefSeq" id="WP_068712996.1">
    <property type="nucleotide sequence ID" value="NZ_LSZP01000059.1"/>
</dbReference>
<dbReference type="GO" id="GO:0015344">
    <property type="term" value="F:siderophore uptake transmembrane transporter activity"/>
    <property type="evidence" value="ECO:0007669"/>
    <property type="project" value="TreeGrafter"/>
</dbReference>
<evidence type="ECO:0000256" key="4">
    <source>
        <dbReference type="ARBA" id="ARBA00022496"/>
    </source>
</evidence>
<dbReference type="GO" id="GO:0009279">
    <property type="term" value="C:cell outer membrane"/>
    <property type="evidence" value="ECO:0007669"/>
    <property type="project" value="UniProtKB-SubCell"/>
</dbReference>
<keyword evidence="8" id="KW-0406">Ion transport</keyword>
<evidence type="ECO:0000256" key="10">
    <source>
        <dbReference type="ARBA" id="ARBA00023237"/>
    </source>
</evidence>
<keyword evidence="9 11" id="KW-0472">Membrane</keyword>
<organism evidence="13 14">
    <name type="scientific">Cephaloticoccus capnophilus</name>
    <dbReference type="NCBI Taxonomy" id="1548208"/>
    <lineage>
        <taxon>Bacteria</taxon>
        <taxon>Pseudomonadati</taxon>
        <taxon>Verrucomicrobiota</taxon>
        <taxon>Opitutia</taxon>
        <taxon>Opitutales</taxon>
        <taxon>Opitutaceae</taxon>
        <taxon>Cephaloticoccus</taxon>
    </lineage>
</organism>